<protein>
    <submittedName>
        <fullName evidence="7">FAD dependent oxidoreductase</fullName>
    </submittedName>
</protein>
<dbReference type="EMBL" id="AMEP01000156">
    <property type="protein sequence ID" value="EKX96567.1"/>
    <property type="molecule type" value="Genomic_DNA"/>
</dbReference>
<dbReference type="HOGENOM" id="CLU_019722_1_2_10"/>
<dbReference type="InterPro" id="IPR002937">
    <property type="entry name" value="Amino_oxidase"/>
</dbReference>
<dbReference type="PATRIC" id="fig|1127699.3.peg.2214"/>
<evidence type="ECO:0000256" key="2">
    <source>
        <dbReference type="ARBA" id="ARBA00022729"/>
    </source>
</evidence>
<feature type="domain" description="Amine oxidase" evidence="6">
    <location>
        <begin position="12"/>
        <end position="486"/>
    </location>
</feature>
<dbReference type="InterPro" id="IPR052206">
    <property type="entry name" value="Retinol_saturase"/>
</dbReference>
<evidence type="ECO:0000256" key="3">
    <source>
        <dbReference type="ARBA" id="ARBA00022827"/>
    </source>
</evidence>
<evidence type="ECO:0000256" key="1">
    <source>
        <dbReference type="ARBA" id="ARBA00022630"/>
    </source>
</evidence>
<dbReference type="STRING" id="1127699.HMPREF9151_02413"/>
<keyword evidence="2" id="KW-0732">Signal</keyword>
<dbReference type="AlphaFoldDB" id="L1MZQ7"/>
<dbReference type="OrthoDB" id="9789960at2"/>
<evidence type="ECO:0000256" key="4">
    <source>
        <dbReference type="ARBA" id="ARBA00022857"/>
    </source>
</evidence>
<dbReference type="SUPFAM" id="SSF51905">
    <property type="entry name" value="FAD/NAD(P)-binding domain"/>
    <property type="match status" value="1"/>
</dbReference>
<dbReference type="PANTHER" id="PTHR46091:SF3">
    <property type="entry name" value="AMINE OXIDASE DOMAIN-CONTAINING PROTEIN"/>
    <property type="match status" value="1"/>
</dbReference>
<dbReference type="GO" id="GO:0016491">
    <property type="term" value="F:oxidoreductase activity"/>
    <property type="evidence" value="ECO:0007669"/>
    <property type="project" value="InterPro"/>
</dbReference>
<accession>L1MZQ7</accession>
<keyword evidence="1" id="KW-0285">Flavoprotein</keyword>
<reference evidence="7 8" key="1">
    <citation type="submission" date="2012-05" db="EMBL/GenBank/DDBJ databases">
        <authorList>
            <person name="Weinstock G."/>
            <person name="Sodergren E."/>
            <person name="Lobos E.A."/>
            <person name="Fulton L."/>
            <person name="Fulton R."/>
            <person name="Courtney L."/>
            <person name="Fronick C."/>
            <person name="O'Laughlin M."/>
            <person name="Godfrey J."/>
            <person name="Wilson R.M."/>
            <person name="Miner T."/>
            <person name="Farmer C."/>
            <person name="Delehaunty K."/>
            <person name="Cordes M."/>
            <person name="Minx P."/>
            <person name="Tomlinson C."/>
            <person name="Chen J."/>
            <person name="Wollam A."/>
            <person name="Pepin K.H."/>
            <person name="Bhonagiri V."/>
            <person name="Zhang X."/>
            <person name="Suruliraj S."/>
            <person name="Warren W."/>
            <person name="Mitreva M."/>
            <person name="Mardis E.R."/>
            <person name="Wilson R.K."/>
        </authorList>
    </citation>
    <scope>NUCLEOTIDE SEQUENCE [LARGE SCALE GENOMIC DNA]</scope>
    <source>
        <strain evidence="7 8">F0055</strain>
    </source>
</reference>
<dbReference type="RefSeq" id="WP_009161273.1">
    <property type="nucleotide sequence ID" value="NZ_KB290963.1"/>
</dbReference>
<dbReference type="Proteomes" id="UP000010433">
    <property type="component" value="Unassembled WGS sequence"/>
</dbReference>
<sequence length="496" mass="55963">MKEEVIIIGGGLGGLTTGALLAKEGYPVTVLEKNETIGGGLQTFKRHGIEFETGMHILGGFRPGGSLYRICSYLGILHRLRLRSVDNDCMDSITYASDGVTYRIAAGREGFVESLAAYFPKEKEHLKRYVDTLYALTEELDVFYLRPTNDDIFQHSEQFLWAADRLIAHYINDPKLRDVLAYMNPMYGGIAGHTPAYIHALINVLYINGPDRFEGGSLQLAEVLKEVIEQGGGRVLNKAEAARIEVVDKQVKRVVTTDGRSFSAPYYISATHVGEMLRIADDSAFPKSYVNRLRSIPGSYSIFSLFIELKEGVFPYINHTCYYQTDYEHVWHLGEYNAHQWPYGFMYMTPPDVNQGATATHLIVNCIMPFDVVRRWEDTKTGRRGAEYKAWKLQHQNRVIAGMEKIYPEFRQMIKHVHAASPLTVRDYYHSSEGSIYGFAKDCENFLLSQVPIFTKVRNLFLTGQCVSLHGICGVPLSAINTAEAIVGRNKIIEKL</sequence>
<evidence type="ECO:0000256" key="5">
    <source>
        <dbReference type="ARBA" id="ARBA00023027"/>
    </source>
</evidence>
<gene>
    <name evidence="7" type="ORF">HMPREF9151_02413</name>
</gene>
<comment type="caution">
    <text evidence="7">The sequence shown here is derived from an EMBL/GenBank/DDBJ whole genome shotgun (WGS) entry which is preliminary data.</text>
</comment>
<proteinExistence type="predicted"/>
<dbReference type="InterPro" id="IPR036188">
    <property type="entry name" value="FAD/NAD-bd_sf"/>
</dbReference>
<keyword evidence="3" id="KW-0274">FAD</keyword>
<dbReference type="Pfam" id="PF01593">
    <property type="entry name" value="Amino_oxidase"/>
    <property type="match status" value="1"/>
</dbReference>
<keyword evidence="8" id="KW-1185">Reference proteome</keyword>
<evidence type="ECO:0000259" key="6">
    <source>
        <dbReference type="Pfam" id="PF01593"/>
    </source>
</evidence>
<organism evidence="7 8">
    <name type="scientific">Hoylesella saccharolytica F0055</name>
    <dbReference type="NCBI Taxonomy" id="1127699"/>
    <lineage>
        <taxon>Bacteria</taxon>
        <taxon>Pseudomonadati</taxon>
        <taxon>Bacteroidota</taxon>
        <taxon>Bacteroidia</taxon>
        <taxon>Bacteroidales</taxon>
        <taxon>Prevotellaceae</taxon>
        <taxon>Hoylesella</taxon>
    </lineage>
</organism>
<dbReference type="Gene3D" id="3.50.50.60">
    <property type="entry name" value="FAD/NAD(P)-binding domain"/>
    <property type="match status" value="2"/>
</dbReference>
<evidence type="ECO:0000313" key="7">
    <source>
        <dbReference type="EMBL" id="EKX96567.1"/>
    </source>
</evidence>
<dbReference type="PANTHER" id="PTHR46091">
    <property type="entry name" value="BLR7054 PROTEIN"/>
    <property type="match status" value="1"/>
</dbReference>
<evidence type="ECO:0000313" key="8">
    <source>
        <dbReference type="Proteomes" id="UP000010433"/>
    </source>
</evidence>
<name>L1MZQ7_9BACT</name>
<keyword evidence="5" id="KW-0520">NAD</keyword>
<keyword evidence="4" id="KW-0521">NADP</keyword>